<dbReference type="SUPFAM" id="SSF51338">
    <property type="entry name" value="Composite domain of metallo-dependent hydrolases"/>
    <property type="match status" value="1"/>
</dbReference>
<dbReference type="Gene3D" id="3.10.310.70">
    <property type="match status" value="1"/>
</dbReference>
<dbReference type="PANTHER" id="PTHR22642">
    <property type="entry name" value="IMIDAZOLONEPROPIONASE"/>
    <property type="match status" value="1"/>
</dbReference>
<feature type="chain" id="PRO_5011724672" description="Amidohydrolase 3 domain-containing protein" evidence="1">
    <location>
        <begin position="25"/>
        <end position="585"/>
    </location>
</feature>
<feature type="domain" description="Amidohydrolase 3" evidence="2">
    <location>
        <begin position="75"/>
        <end position="562"/>
    </location>
</feature>
<gene>
    <name evidence="3" type="ORF">SAMN04488568_11354</name>
</gene>
<feature type="signal peptide" evidence="1">
    <location>
        <begin position="1"/>
        <end position="24"/>
    </location>
</feature>
<evidence type="ECO:0000256" key="1">
    <source>
        <dbReference type="SAM" id="SignalP"/>
    </source>
</evidence>
<dbReference type="EMBL" id="FNHG01000013">
    <property type="protein sequence ID" value="SDM52752.1"/>
    <property type="molecule type" value="Genomic_DNA"/>
</dbReference>
<keyword evidence="1" id="KW-0732">Signal</keyword>
<dbReference type="InterPro" id="IPR032466">
    <property type="entry name" value="Metal_Hydrolase"/>
</dbReference>
<dbReference type="InterPro" id="IPR033932">
    <property type="entry name" value="YtcJ-like"/>
</dbReference>
<dbReference type="Gene3D" id="3.20.20.140">
    <property type="entry name" value="Metal-dependent hydrolases"/>
    <property type="match status" value="1"/>
</dbReference>
<dbReference type="InterPro" id="IPR011059">
    <property type="entry name" value="Metal-dep_hydrolase_composite"/>
</dbReference>
<organism evidence="3 4">
    <name type="scientific">Maricaulis salignorans</name>
    <dbReference type="NCBI Taxonomy" id="144026"/>
    <lineage>
        <taxon>Bacteria</taxon>
        <taxon>Pseudomonadati</taxon>
        <taxon>Pseudomonadota</taxon>
        <taxon>Alphaproteobacteria</taxon>
        <taxon>Maricaulales</taxon>
        <taxon>Maricaulaceae</taxon>
        <taxon>Maricaulis</taxon>
    </lineage>
</organism>
<evidence type="ECO:0000259" key="2">
    <source>
        <dbReference type="Pfam" id="PF07969"/>
    </source>
</evidence>
<dbReference type="SUPFAM" id="SSF51556">
    <property type="entry name" value="Metallo-dependent hydrolases"/>
    <property type="match status" value="1"/>
</dbReference>
<dbReference type="Pfam" id="PF07969">
    <property type="entry name" value="Amidohydro_3"/>
    <property type="match status" value="1"/>
</dbReference>
<dbReference type="CDD" id="cd01300">
    <property type="entry name" value="YtcJ_like"/>
    <property type="match status" value="1"/>
</dbReference>
<dbReference type="PANTHER" id="PTHR22642:SF2">
    <property type="entry name" value="PROTEIN LONG AFTER FAR-RED 3"/>
    <property type="match status" value="1"/>
</dbReference>
<dbReference type="RefSeq" id="WP_091770606.1">
    <property type="nucleotide sequence ID" value="NZ_FNHG01000013.1"/>
</dbReference>
<dbReference type="STRING" id="144026.SAMN04488568_11354"/>
<dbReference type="Proteomes" id="UP000199759">
    <property type="component" value="Unassembled WGS sequence"/>
</dbReference>
<reference evidence="3 4" key="1">
    <citation type="submission" date="2016-10" db="EMBL/GenBank/DDBJ databases">
        <authorList>
            <person name="de Groot N.N."/>
        </authorList>
    </citation>
    <scope>NUCLEOTIDE SEQUENCE [LARGE SCALE GENOMIC DNA]</scope>
    <source>
        <strain evidence="3 4">DSM 16077</strain>
    </source>
</reference>
<evidence type="ECO:0000313" key="3">
    <source>
        <dbReference type="EMBL" id="SDM52752.1"/>
    </source>
</evidence>
<proteinExistence type="predicted"/>
<dbReference type="GO" id="GO:0016810">
    <property type="term" value="F:hydrolase activity, acting on carbon-nitrogen (but not peptide) bonds"/>
    <property type="evidence" value="ECO:0007669"/>
    <property type="project" value="InterPro"/>
</dbReference>
<accession>A0A1G9TYJ1</accession>
<name>A0A1G9TYJ1_9PROT</name>
<evidence type="ECO:0000313" key="4">
    <source>
        <dbReference type="Proteomes" id="UP000199759"/>
    </source>
</evidence>
<dbReference type="OrthoDB" id="9811399at2"/>
<dbReference type="AlphaFoldDB" id="A0A1G9TYJ1"/>
<sequence>MTRLIALLLLLLALSWGLSLRAPAAARHQVFQGGSIITMAGEANAEAVYVVDGVIAAIGSRAEIDALAPWNARRINLRGGALLPGLIEPHTHPLASALLGAATDVSGVTHSSRDELMATLRAAASKRGLTPWIVAFGWDPAMLDPLPPPSLAELDALAPERPMIILTQMMHEAFANSAALEAAGITPSTPDPDHGAFERDAEGALTGRLIEIEAIGHVMAAMPEASDAALSLLLSLQYDRYARAGYTTIGAASLVGRARDPIALVHGVASDARASLNTVLYTAPDRYDAAAALWGEDDAATTTLAGIKIWMDGSPFIGGAALAEPYARSPFTRDVLGLAPGWSGAVNYTPAAVNARVLDAQRGGYQIAIHAQGEPAIERALDAIEAAQTAVPNAALHHRLEHLALVTPAQIERAARLGVSLGFFVDHIWYYGHILPDLVGEARTARYMPVGQAMASGAVVTLHGDHPATPVDPMRTLATAIERRARTGDALIAADQTITNRQALEAMTIQAARQLGLEDEIGTIEVGKRADFTWLDRDPLDLTAQAMRELQVRGTWIAGRPVDTRTISLKNASLTLDAIGSSLAH</sequence>
<protein>
    <recommendedName>
        <fullName evidence="2">Amidohydrolase 3 domain-containing protein</fullName>
    </recommendedName>
</protein>
<keyword evidence="4" id="KW-1185">Reference proteome</keyword>
<dbReference type="InterPro" id="IPR013108">
    <property type="entry name" value="Amidohydro_3"/>
</dbReference>
<dbReference type="Gene3D" id="2.30.40.10">
    <property type="entry name" value="Urease, subunit C, domain 1"/>
    <property type="match status" value="1"/>
</dbReference>